<evidence type="ECO:0000256" key="4">
    <source>
        <dbReference type="ARBA" id="ARBA00022741"/>
    </source>
</evidence>
<keyword evidence="4 7" id="KW-0547">Nucleotide-binding</keyword>
<feature type="region of interest" description="Disordered" evidence="8">
    <location>
        <begin position="1295"/>
        <end position="1361"/>
    </location>
</feature>
<feature type="compositionally biased region" description="Polar residues" evidence="8">
    <location>
        <begin position="424"/>
        <end position="434"/>
    </location>
</feature>
<feature type="region of interest" description="Disordered" evidence="8">
    <location>
        <begin position="413"/>
        <end position="477"/>
    </location>
</feature>
<dbReference type="PROSITE" id="PS00108">
    <property type="entry name" value="PROTEIN_KINASE_ST"/>
    <property type="match status" value="1"/>
</dbReference>
<feature type="domain" description="Protein kinase" evidence="9">
    <location>
        <begin position="89"/>
        <end position="351"/>
    </location>
</feature>
<keyword evidence="11" id="KW-1185">Reference proteome</keyword>
<sequence>MQEHPPQAPKPEDSPSATGSWRPTADRPSAVGPDLTADESPTVRRGMGIPATGSGSRIAIQSGSGSGGGAARTSMEAGLPGIGDRLDSFEVQQAIGVGGMGAVFRALDVRLDRFVALKVLPPGQAHEAENVRRFYQEGRAAARLDHENIARVYTIGQDKGLHYIAFEYIDGTTIRQRVEQHGPLPVAEAINFTLQIAGALVHASERGVVHRDIKPSNIIVTQQGRAKLVDMGLARRFEREGADDGLTQSNMTLGTFDYISPEQARDPRSVDTRSDLYSLGCTIYHMLTGQPPFPGGTVLQKLLSHREEPAPDVRVLNPAVPADLSAIVLKLMAKDPDRRYQTPEQLVRDLLTLAGALGLRSISPEGLVWMNAAPRTPGLERHLFWSLPAAGLALVVGVLLWLGREPELDPALPLPPEPFELAETTSSARQPSGTSSAPAAPERSPAPPSASSSGPGLASSTPRKGAEPSATASAPREVWVRADEDLRAVLRSEPPGSTIVLRDNGPYLLEPAAGAAPIRADLTIRAAADTHPVLQAAPDEAFAADSGPLLHFAGGRVTLEGLTFRLSGSTGPAILAEGTALALSRCDIRGAGLPAAVELVAPDLEADDGPIGPDPGRMPVRLESCTLAGGRVGLLARGPMTLWLQDCSIAERGPAIWFNNTSGTPAPVPDFGFEPPPPAPSTPAAPPVPAHLVLSHVSLLAGSEPVLRFDGTSIRVVASDSLVAPPRSPEFGSGRTVLVAIDDPDRLSWMGINNLYARIDQYLATTSGGGRARIFEFDAWAGGLGIAEASSAASTEHVWVEDDPGAALARDVPPALAFRPAILGPRQASLPGPEPVPAGSNTLLGARRGPSGPIEPPETTAASPPAEIDPARLTGFDPDPMDLGPMVLSAVPTGSGPELASTPSATRSRPVEPVEGELPPGYQASAAEPNRLDPAPPPRPPAAEAEPTPASVAASATAETGADLPIRTTPQLLQRLDALGSRGGVLRLASDARLDLPAVALSGSGIVELLAEAGPTRPLLRFRPDPADPVGPSGSATMFRVDRRGELRLRGVDLVLPAEAAPGSGSWAAFSLAPEATLDLTECTLTVDGPGPSAAVLATADGPAAAPAGSSPSRPSATGGGAAAAGVRVVDSLIRSAGDVLDVAPGAQADLELSNSVVSCSGSLLLGRGRASWPAGDGTEPRLSLELRRVTAVARGGIVRLDSAADRPLLPVAEVSARESVLATGPGGGALFRVDGQGELGSLGDRIRVVESRDVAYHRVDEYRRDETSRLDLQPMVLDRDEWSLAVGRVEVDPRHGDAGFLNEDGPDTDPRELTPDDVRLDPEGIAAELGPDLDRIPPAPDPAAVAASDPAASPSRPGAEVLDRLRRALLPGLP</sequence>
<evidence type="ECO:0000256" key="6">
    <source>
        <dbReference type="ARBA" id="ARBA00022840"/>
    </source>
</evidence>
<dbReference type="InterPro" id="IPR017441">
    <property type="entry name" value="Protein_kinase_ATP_BS"/>
</dbReference>
<dbReference type="OrthoDB" id="6111975at2"/>
<dbReference type="FunFam" id="1.10.510.10:FF:000021">
    <property type="entry name" value="Serine/threonine protein kinase"/>
    <property type="match status" value="1"/>
</dbReference>
<dbReference type="Proteomes" id="UP000280296">
    <property type="component" value="Unassembled WGS sequence"/>
</dbReference>
<dbReference type="InterPro" id="IPR011050">
    <property type="entry name" value="Pectin_lyase_fold/virulence"/>
</dbReference>
<dbReference type="PANTHER" id="PTHR43289:SF6">
    <property type="entry name" value="SERINE_THREONINE-PROTEIN KINASE NEKL-3"/>
    <property type="match status" value="1"/>
</dbReference>
<feature type="compositionally biased region" description="Low complexity" evidence="8">
    <location>
        <begin position="911"/>
        <end position="921"/>
    </location>
</feature>
<evidence type="ECO:0000256" key="3">
    <source>
        <dbReference type="ARBA" id="ARBA00022679"/>
    </source>
</evidence>
<dbReference type="SUPFAM" id="SSF51126">
    <property type="entry name" value="Pectin lyase-like"/>
    <property type="match status" value="1"/>
</dbReference>
<keyword evidence="5 10" id="KW-0418">Kinase</keyword>
<dbReference type="Pfam" id="PF00069">
    <property type="entry name" value="Pkinase"/>
    <property type="match status" value="1"/>
</dbReference>
<evidence type="ECO:0000259" key="9">
    <source>
        <dbReference type="PROSITE" id="PS50011"/>
    </source>
</evidence>
<dbReference type="PROSITE" id="PS50011">
    <property type="entry name" value="PROTEIN_KINASE_DOM"/>
    <property type="match status" value="1"/>
</dbReference>
<dbReference type="InterPro" id="IPR008271">
    <property type="entry name" value="Ser/Thr_kinase_AS"/>
</dbReference>
<feature type="compositionally biased region" description="Low complexity" evidence="8">
    <location>
        <begin position="53"/>
        <end position="63"/>
    </location>
</feature>
<feature type="compositionally biased region" description="Basic and acidic residues" evidence="8">
    <location>
        <begin position="1309"/>
        <end position="1323"/>
    </location>
</feature>
<gene>
    <name evidence="10" type="ORF">TsocGM_21625</name>
</gene>
<evidence type="ECO:0000313" key="11">
    <source>
        <dbReference type="Proteomes" id="UP000280296"/>
    </source>
</evidence>
<feature type="binding site" evidence="7">
    <location>
        <position position="118"/>
    </location>
    <ligand>
        <name>ATP</name>
        <dbReference type="ChEBI" id="CHEBI:30616"/>
    </ligand>
</feature>
<keyword evidence="6 7" id="KW-0067">ATP-binding</keyword>
<feature type="region of interest" description="Disordered" evidence="8">
    <location>
        <begin position="1"/>
        <end position="76"/>
    </location>
</feature>
<dbReference type="SMART" id="SM00220">
    <property type="entry name" value="S_TKc"/>
    <property type="match status" value="1"/>
</dbReference>
<feature type="compositionally biased region" description="Low complexity" evidence="8">
    <location>
        <begin position="942"/>
        <end position="962"/>
    </location>
</feature>
<name>A0A432MEF1_9BACT</name>
<dbReference type="Gene3D" id="1.10.510.10">
    <property type="entry name" value="Transferase(Phosphotransferase) domain 1"/>
    <property type="match status" value="1"/>
</dbReference>
<dbReference type="Gene3D" id="3.30.200.20">
    <property type="entry name" value="Phosphorylase Kinase, domain 1"/>
    <property type="match status" value="1"/>
</dbReference>
<dbReference type="EC" id="2.7.11.1" evidence="1"/>
<evidence type="ECO:0000256" key="7">
    <source>
        <dbReference type="PROSITE-ProRule" id="PRU10141"/>
    </source>
</evidence>
<dbReference type="CDD" id="cd14014">
    <property type="entry name" value="STKc_PknB_like"/>
    <property type="match status" value="1"/>
</dbReference>
<dbReference type="PROSITE" id="PS00107">
    <property type="entry name" value="PROTEIN_KINASE_ATP"/>
    <property type="match status" value="1"/>
</dbReference>
<feature type="region of interest" description="Disordered" evidence="8">
    <location>
        <begin position="1102"/>
        <end position="1121"/>
    </location>
</feature>
<organism evidence="10 11">
    <name type="scientific">Tautonia sociabilis</name>
    <dbReference type="NCBI Taxonomy" id="2080755"/>
    <lineage>
        <taxon>Bacteria</taxon>
        <taxon>Pseudomonadati</taxon>
        <taxon>Planctomycetota</taxon>
        <taxon>Planctomycetia</taxon>
        <taxon>Isosphaerales</taxon>
        <taxon>Isosphaeraceae</taxon>
        <taxon>Tautonia</taxon>
    </lineage>
</organism>
<feature type="compositionally biased region" description="Low complexity" evidence="8">
    <location>
        <begin position="435"/>
        <end position="460"/>
    </location>
</feature>
<evidence type="ECO:0000313" key="10">
    <source>
        <dbReference type="EMBL" id="RUL83788.1"/>
    </source>
</evidence>
<evidence type="ECO:0000256" key="5">
    <source>
        <dbReference type="ARBA" id="ARBA00022777"/>
    </source>
</evidence>
<feature type="compositionally biased region" description="Low complexity" evidence="8">
    <location>
        <begin position="1343"/>
        <end position="1360"/>
    </location>
</feature>
<dbReference type="SUPFAM" id="SSF56112">
    <property type="entry name" value="Protein kinase-like (PK-like)"/>
    <property type="match status" value="1"/>
</dbReference>
<reference evidence="10 11" key="2">
    <citation type="submission" date="2019-01" db="EMBL/GenBank/DDBJ databases">
        <title>Tautonia sociabilis, a novel thermotolerant planctomycete of Isosphaeraceae family, isolated from a 4000 m deep subterranean habitat.</title>
        <authorList>
            <person name="Kovaleva O.L."/>
            <person name="Elcheninov A.G."/>
            <person name="Van Heerden E."/>
            <person name="Toshchakov S.V."/>
            <person name="Novikov A."/>
            <person name="Bonch-Osmolovskaya E.A."/>
            <person name="Kublanov I.V."/>
        </authorList>
    </citation>
    <scope>NUCLEOTIDE SEQUENCE [LARGE SCALE GENOMIC DNA]</scope>
    <source>
        <strain evidence="10 11">GM2012</strain>
    </source>
</reference>
<evidence type="ECO:0000256" key="1">
    <source>
        <dbReference type="ARBA" id="ARBA00012513"/>
    </source>
</evidence>
<evidence type="ECO:0000256" key="8">
    <source>
        <dbReference type="SAM" id="MobiDB-lite"/>
    </source>
</evidence>
<dbReference type="PANTHER" id="PTHR43289">
    <property type="entry name" value="MITOGEN-ACTIVATED PROTEIN KINASE KINASE KINASE 20-RELATED"/>
    <property type="match status" value="1"/>
</dbReference>
<evidence type="ECO:0000256" key="2">
    <source>
        <dbReference type="ARBA" id="ARBA00022527"/>
    </source>
</evidence>
<dbReference type="InterPro" id="IPR011009">
    <property type="entry name" value="Kinase-like_dom_sf"/>
</dbReference>
<protein>
    <recommendedName>
        <fullName evidence="1">non-specific serine/threonine protein kinase</fullName>
        <ecNumber evidence="1">2.7.11.1</ecNumber>
    </recommendedName>
</protein>
<comment type="caution">
    <text evidence="10">The sequence shown here is derived from an EMBL/GenBank/DDBJ whole genome shotgun (WGS) entry which is preliminary data.</text>
</comment>
<feature type="compositionally biased region" description="Low complexity" evidence="8">
    <location>
        <begin position="1102"/>
        <end position="1117"/>
    </location>
</feature>
<keyword evidence="2 10" id="KW-0723">Serine/threonine-protein kinase</keyword>
<dbReference type="GO" id="GO:0004674">
    <property type="term" value="F:protein serine/threonine kinase activity"/>
    <property type="evidence" value="ECO:0007669"/>
    <property type="project" value="UniProtKB-KW"/>
</dbReference>
<feature type="region of interest" description="Disordered" evidence="8">
    <location>
        <begin position="826"/>
        <end position="966"/>
    </location>
</feature>
<reference evidence="10 11" key="1">
    <citation type="submission" date="2018-12" db="EMBL/GenBank/DDBJ databases">
        <authorList>
            <person name="Toschakov S.V."/>
        </authorList>
    </citation>
    <scope>NUCLEOTIDE SEQUENCE [LARGE SCALE GENOMIC DNA]</scope>
    <source>
        <strain evidence="10 11">GM2012</strain>
    </source>
</reference>
<accession>A0A432MEF1</accession>
<dbReference type="EMBL" id="RYZH01000056">
    <property type="protein sequence ID" value="RUL83788.1"/>
    <property type="molecule type" value="Genomic_DNA"/>
</dbReference>
<keyword evidence="3" id="KW-0808">Transferase</keyword>
<feature type="compositionally biased region" description="Low complexity" evidence="8">
    <location>
        <begin position="857"/>
        <end position="868"/>
    </location>
</feature>
<proteinExistence type="predicted"/>
<dbReference type="GO" id="GO:0005524">
    <property type="term" value="F:ATP binding"/>
    <property type="evidence" value="ECO:0007669"/>
    <property type="project" value="UniProtKB-UniRule"/>
</dbReference>
<dbReference type="InterPro" id="IPR000719">
    <property type="entry name" value="Prot_kinase_dom"/>
</dbReference>